<proteinExistence type="evidence at transcript level"/>
<evidence type="ECO:0000256" key="1">
    <source>
        <dbReference type="ARBA" id="ARBA00000189"/>
    </source>
</evidence>
<feature type="binding site" description="axial binding residue" evidence="15">
    <location>
        <position position="201"/>
    </location>
    <ligand>
        <name>heme b</name>
        <dbReference type="ChEBI" id="CHEBI:60344"/>
    </ligand>
    <ligandPart>
        <name>Fe</name>
        <dbReference type="ChEBI" id="CHEBI:18248"/>
    </ligandPart>
</feature>
<dbReference type="PANTHER" id="PTHR31388:SF28">
    <property type="entry name" value="PEROXIDASE 40"/>
    <property type="match status" value="1"/>
</dbReference>
<dbReference type="FunFam" id="1.10.520.10:FF:000001">
    <property type="entry name" value="Peroxidase"/>
    <property type="match status" value="1"/>
</dbReference>
<dbReference type="PROSITE" id="PS00436">
    <property type="entry name" value="PEROXIDASE_2"/>
    <property type="match status" value="1"/>
</dbReference>
<dbReference type="FunFam" id="1.10.420.10:FF:000001">
    <property type="entry name" value="Peroxidase"/>
    <property type="match status" value="1"/>
</dbReference>
<feature type="binding site" evidence="15">
    <location>
        <position position="78"/>
    </location>
    <ligand>
        <name>Ca(2+)</name>
        <dbReference type="ChEBI" id="CHEBI:29108"/>
        <label>1</label>
    </ligand>
</feature>
<feature type="binding site" evidence="15">
    <location>
        <position position="80"/>
    </location>
    <ligand>
        <name>Ca(2+)</name>
        <dbReference type="ChEBI" id="CHEBI:29108"/>
        <label>1</label>
    </ligand>
</feature>
<organism evidence="20">
    <name type="scientific">Picea sitchensis</name>
    <name type="common">Sitka spruce</name>
    <name type="synonym">Pinus sitchensis</name>
    <dbReference type="NCBI Taxonomy" id="3332"/>
    <lineage>
        <taxon>Eukaryota</taxon>
        <taxon>Viridiplantae</taxon>
        <taxon>Streptophyta</taxon>
        <taxon>Embryophyta</taxon>
        <taxon>Tracheophyta</taxon>
        <taxon>Spermatophyta</taxon>
        <taxon>Pinopsida</taxon>
        <taxon>Pinidae</taxon>
        <taxon>Conifers I</taxon>
        <taxon>Pinales</taxon>
        <taxon>Pinaceae</taxon>
        <taxon>Picea</taxon>
    </lineage>
</organism>
<feature type="domain" description="Plant heme peroxidase family profile" evidence="19">
    <location>
        <begin position="33"/>
        <end position="333"/>
    </location>
</feature>
<evidence type="ECO:0000256" key="5">
    <source>
        <dbReference type="ARBA" id="ARBA00022617"/>
    </source>
</evidence>
<dbReference type="PANTHER" id="PTHR31388">
    <property type="entry name" value="PEROXIDASE 72-RELATED"/>
    <property type="match status" value="1"/>
</dbReference>
<comment type="similarity">
    <text evidence="2">Belongs to the peroxidase family. Ascorbate peroxidase subfamily.</text>
</comment>
<feature type="disulfide bond" evidence="17">
    <location>
        <begin position="208"/>
        <end position="236"/>
    </location>
</feature>
<feature type="signal peptide" evidence="18">
    <location>
        <begin position="1"/>
        <end position="28"/>
    </location>
</feature>
<evidence type="ECO:0000256" key="11">
    <source>
        <dbReference type="ARBA" id="ARBA00023180"/>
    </source>
</evidence>
<evidence type="ECO:0000259" key="19">
    <source>
        <dbReference type="PROSITE" id="PS50873"/>
    </source>
</evidence>
<feature type="active site" description="Proton acceptor" evidence="13">
    <location>
        <position position="74"/>
    </location>
</feature>
<dbReference type="PRINTS" id="PR00461">
    <property type="entry name" value="PLPEROXIDASE"/>
</dbReference>
<feature type="binding site" evidence="15">
    <location>
        <position position="75"/>
    </location>
    <ligand>
        <name>Ca(2+)</name>
        <dbReference type="ChEBI" id="CHEBI:29108"/>
        <label>1</label>
    </ligand>
</feature>
<sequence length="338" mass="36941">MQRCSTMAAALRLFFVLALMSAWVSTRASPHGSLRHDHHLWTCPEAEAIVFAGVQRAVAREARMAASLLRLHFHDCFVNGCDASVLLDDTSTFEGEKTAAPNLNSIRGFEVIDAIKEELEAACPENVSCADILAMAARDSVVITGGPSWEVLLGRRDSLTASKAAAESSLPAPTSDIKTLISKFKDVGLTQKDLVALSGAHTIGKARCATFSARLMGVQPDSTLQTEYLTSLQKLCSKGFVINNDTLADLDLETPEAFDNHYYANLRSGEGLLKTDQLLYSNGTETTKDWVEFYIQHQPTFFSNFKKSMIKMGNIELLTGTSGEIRRNCRSINLHSSA</sequence>
<evidence type="ECO:0000256" key="13">
    <source>
        <dbReference type="PIRSR" id="PIRSR600823-1"/>
    </source>
</evidence>
<dbReference type="GO" id="GO:0046872">
    <property type="term" value="F:metal ion binding"/>
    <property type="evidence" value="ECO:0007669"/>
    <property type="project" value="UniProtKB-UniRule"/>
</dbReference>
<dbReference type="PROSITE" id="PS00435">
    <property type="entry name" value="PEROXIDASE_1"/>
    <property type="match status" value="1"/>
</dbReference>
<protein>
    <recommendedName>
        <fullName evidence="3 18">Peroxidase</fullName>
        <ecNumber evidence="3 18">1.11.1.7</ecNumber>
    </recommendedName>
</protein>
<comment type="subcellular location">
    <subcellularLocation>
        <location evidence="18">Secreted</location>
    </subcellularLocation>
</comment>
<feature type="disulfide bond" evidence="17">
    <location>
        <begin position="43"/>
        <end position="123"/>
    </location>
</feature>
<dbReference type="InterPro" id="IPR002016">
    <property type="entry name" value="Haem_peroxidase"/>
</dbReference>
<feature type="binding site" evidence="15">
    <location>
        <position position="251"/>
    </location>
    <ligand>
        <name>Ca(2+)</name>
        <dbReference type="ChEBI" id="CHEBI:29108"/>
        <label>2</label>
    </ligand>
</feature>
<dbReference type="CDD" id="cd00693">
    <property type="entry name" value="secretory_peroxidase"/>
    <property type="match status" value="1"/>
</dbReference>
<dbReference type="Pfam" id="PF00141">
    <property type="entry name" value="peroxidase"/>
    <property type="match status" value="1"/>
</dbReference>
<dbReference type="PRINTS" id="PR00458">
    <property type="entry name" value="PEROXIDASE"/>
</dbReference>
<evidence type="ECO:0000256" key="2">
    <source>
        <dbReference type="ARBA" id="ARBA00006873"/>
    </source>
</evidence>
<comment type="similarity">
    <text evidence="18">Belongs to the peroxidase family. Classical plant (class III) peroxidase subfamily.</text>
</comment>
<comment type="catalytic activity">
    <reaction evidence="1 18">
        <text>2 a phenolic donor + H2O2 = 2 a phenolic radical donor + 2 H2O</text>
        <dbReference type="Rhea" id="RHEA:56136"/>
        <dbReference type="ChEBI" id="CHEBI:15377"/>
        <dbReference type="ChEBI" id="CHEBI:16240"/>
        <dbReference type="ChEBI" id="CHEBI:139520"/>
        <dbReference type="ChEBI" id="CHEBI:139521"/>
        <dbReference type="EC" id="1.11.1.7"/>
    </reaction>
</comment>
<comment type="cofactor">
    <cofactor evidence="15 18">
        <name>Ca(2+)</name>
        <dbReference type="ChEBI" id="CHEBI:29108"/>
    </cofactor>
    <text evidence="15 18">Binds 2 calcium ions per subunit.</text>
</comment>
<evidence type="ECO:0000256" key="12">
    <source>
        <dbReference type="ARBA" id="ARBA00023324"/>
    </source>
</evidence>
<dbReference type="GO" id="GO:0005576">
    <property type="term" value="C:extracellular region"/>
    <property type="evidence" value="ECO:0007669"/>
    <property type="project" value="UniProtKB-SubCell"/>
</dbReference>
<dbReference type="AlphaFoldDB" id="A9NP92"/>
<evidence type="ECO:0000256" key="7">
    <source>
        <dbReference type="ARBA" id="ARBA00022837"/>
    </source>
</evidence>
<feature type="disulfide bond" evidence="17">
    <location>
        <begin position="129"/>
        <end position="329"/>
    </location>
</feature>
<keyword evidence="9 15" id="KW-0408">Iron</keyword>
<evidence type="ECO:0000256" key="16">
    <source>
        <dbReference type="PIRSR" id="PIRSR600823-4"/>
    </source>
</evidence>
<keyword evidence="18" id="KW-0732">Signal</keyword>
<feature type="binding site" evidence="15">
    <location>
        <position position="254"/>
    </location>
    <ligand>
        <name>Ca(2+)</name>
        <dbReference type="ChEBI" id="CHEBI:29108"/>
        <label>2</label>
    </ligand>
</feature>
<evidence type="ECO:0000256" key="9">
    <source>
        <dbReference type="ARBA" id="ARBA00023004"/>
    </source>
</evidence>
<dbReference type="InterPro" id="IPR000823">
    <property type="entry name" value="Peroxidase_pln"/>
</dbReference>
<evidence type="ECO:0000256" key="14">
    <source>
        <dbReference type="PIRSR" id="PIRSR600823-2"/>
    </source>
</evidence>
<feature type="binding site" evidence="15">
    <location>
        <position position="84"/>
    </location>
    <ligand>
        <name>Ca(2+)</name>
        <dbReference type="ChEBI" id="CHEBI:29108"/>
        <label>1</label>
    </ligand>
</feature>
<keyword evidence="12 18" id="KW-0376">Hydrogen peroxide</keyword>
<dbReference type="InterPro" id="IPR010255">
    <property type="entry name" value="Haem_peroxidase_sf"/>
</dbReference>
<keyword evidence="8 18" id="KW-0560">Oxidoreductase</keyword>
<feature type="site" description="Transition state stabilizer" evidence="16">
    <location>
        <position position="70"/>
    </location>
</feature>
<reference evidence="20" key="1">
    <citation type="journal article" date="2008" name="BMC Genomics">
        <title>A conifer genomics resource of 200,000 spruce (Picea spp.) ESTs and 6,464 high-quality, sequence-finished full-length cDNAs for Sitka spruce (Picea sitchensis).</title>
        <authorList>
            <person name="Ralph S.G."/>
            <person name="Chun H.J."/>
            <person name="Kolosova N."/>
            <person name="Cooper D."/>
            <person name="Oddy C."/>
            <person name="Ritland C.E."/>
            <person name="Kirkpatrick R."/>
            <person name="Moore R."/>
            <person name="Barber S."/>
            <person name="Holt R.A."/>
            <person name="Jones S.J."/>
            <person name="Marra M.A."/>
            <person name="Douglas C.J."/>
            <person name="Ritland K."/>
            <person name="Bohlmann J."/>
        </authorList>
    </citation>
    <scope>NUCLEOTIDE SEQUENCE</scope>
    <source>
        <tissue evidence="20">Green portion of the leader tissue</tissue>
    </source>
</reference>
<dbReference type="SUPFAM" id="SSF48113">
    <property type="entry name" value="Heme-dependent peroxidases"/>
    <property type="match status" value="1"/>
</dbReference>
<evidence type="ECO:0000256" key="10">
    <source>
        <dbReference type="ARBA" id="ARBA00023157"/>
    </source>
</evidence>
<evidence type="ECO:0000256" key="8">
    <source>
        <dbReference type="ARBA" id="ARBA00023002"/>
    </source>
</evidence>
<dbReference type="InterPro" id="IPR019794">
    <property type="entry name" value="Peroxidases_AS"/>
</dbReference>
<comment type="cofactor">
    <cofactor evidence="15 18">
        <name>heme b</name>
        <dbReference type="ChEBI" id="CHEBI:60344"/>
    </cofactor>
    <text evidence="15 18">Binds 1 heme b (iron(II)-protoporphyrin IX) group per subunit.</text>
</comment>
<evidence type="ECO:0000256" key="18">
    <source>
        <dbReference type="RuleBase" id="RU362060"/>
    </source>
</evidence>
<feature type="binding site" evidence="15">
    <location>
        <position position="202"/>
    </location>
    <ligand>
        <name>Ca(2+)</name>
        <dbReference type="ChEBI" id="CHEBI:29108"/>
        <label>2</label>
    </ligand>
</feature>
<evidence type="ECO:0000256" key="17">
    <source>
        <dbReference type="PIRSR" id="PIRSR600823-5"/>
    </source>
</evidence>
<dbReference type="PROSITE" id="PS50873">
    <property type="entry name" value="PEROXIDASE_4"/>
    <property type="match status" value="1"/>
</dbReference>
<dbReference type="InterPro" id="IPR033905">
    <property type="entry name" value="Secretory_peroxidase"/>
</dbReference>
<keyword evidence="6 15" id="KW-0479">Metal-binding</keyword>
<accession>A9NP92</accession>
<evidence type="ECO:0000256" key="4">
    <source>
        <dbReference type="ARBA" id="ARBA00022559"/>
    </source>
</evidence>
<keyword evidence="5 18" id="KW-0349">Heme</keyword>
<name>A9NP92_PICSI</name>
<keyword evidence="7 15" id="KW-0106">Calcium</keyword>
<feature type="disulfide bond" evidence="17">
    <location>
        <begin position="76"/>
        <end position="81"/>
    </location>
</feature>
<evidence type="ECO:0000313" key="20">
    <source>
        <dbReference type="EMBL" id="ABK22453.1"/>
    </source>
</evidence>
<dbReference type="GO" id="GO:0042744">
    <property type="term" value="P:hydrogen peroxide catabolic process"/>
    <property type="evidence" value="ECO:0007669"/>
    <property type="project" value="UniProtKB-KW"/>
</dbReference>
<dbReference type="GO" id="GO:0020037">
    <property type="term" value="F:heme binding"/>
    <property type="evidence" value="ECO:0007669"/>
    <property type="project" value="UniProtKB-UniRule"/>
</dbReference>
<dbReference type="GO" id="GO:0006979">
    <property type="term" value="P:response to oxidative stress"/>
    <property type="evidence" value="ECO:0007669"/>
    <property type="project" value="UniProtKB-UniRule"/>
</dbReference>
<dbReference type="Gene3D" id="1.10.420.10">
    <property type="entry name" value="Peroxidase, domain 2"/>
    <property type="match status" value="1"/>
</dbReference>
<feature type="binding site" evidence="15">
    <location>
        <position position="259"/>
    </location>
    <ligand>
        <name>Ca(2+)</name>
        <dbReference type="ChEBI" id="CHEBI:29108"/>
        <label>2</label>
    </ligand>
</feature>
<keyword evidence="18" id="KW-0964">Secreted</keyword>
<dbReference type="EMBL" id="EF083102">
    <property type="protein sequence ID" value="ABK22453.1"/>
    <property type="molecule type" value="mRNA"/>
</dbReference>
<dbReference type="EC" id="1.11.1.7" evidence="3 18"/>
<keyword evidence="10 17" id="KW-1015">Disulfide bond</keyword>
<comment type="function">
    <text evidence="18">Removal of H(2)O(2), oxidation of toxic reductants, biosynthesis and degradation of lignin, suberization, auxin catabolism, response to environmental stresses such as wounding, pathogen attack and oxidative stress.</text>
</comment>
<dbReference type="Gene3D" id="1.10.520.10">
    <property type="match status" value="1"/>
</dbReference>
<feature type="binding site" evidence="15">
    <location>
        <position position="82"/>
    </location>
    <ligand>
        <name>Ca(2+)</name>
        <dbReference type="ChEBI" id="CHEBI:29108"/>
        <label>1</label>
    </ligand>
</feature>
<evidence type="ECO:0000256" key="3">
    <source>
        <dbReference type="ARBA" id="ARBA00012313"/>
    </source>
</evidence>
<keyword evidence="11" id="KW-0325">Glycoprotein</keyword>
<keyword evidence="4 18" id="KW-0575">Peroxidase</keyword>
<evidence type="ECO:0000256" key="15">
    <source>
        <dbReference type="PIRSR" id="PIRSR600823-3"/>
    </source>
</evidence>
<feature type="chain" id="PRO_5005122138" description="Peroxidase" evidence="18">
    <location>
        <begin position="29"/>
        <end position="338"/>
    </location>
</feature>
<dbReference type="InterPro" id="IPR019793">
    <property type="entry name" value="Peroxidases_heam-ligand_BS"/>
</dbReference>
<feature type="binding site" evidence="14">
    <location>
        <position position="171"/>
    </location>
    <ligand>
        <name>substrate</name>
    </ligand>
</feature>
<feature type="binding site" evidence="15">
    <location>
        <position position="96"/>
    </location>
    <ligand>
        <name>Ca(2+)</name>
        <dbReference type="ChEBI" id="CHEBI:29108"/>
        <label>1</label>
    </ligand>
</feature>
<dbReference type="GO" id="GO:0140825">
    <property type="term" value="F:lactoperoxidase activity"/>
    <property type="evidence" value="ECO:0007669"/>
    <property type="project" value="UniProtKB-EC"/>
</dbReference>
<evidence type="ECO:0000256" key="6">
    <source>
        <dbReference type="ARBA" id="ARBA00022723"/>
    </source>
</evidence>